<reference evidence="4" key="1">
    <citation type="submission" date="2014-09" db="EMBL/GenBank/DDBJ databases">
        <title>Genomic characterization and comparison of seven Myoviridae bacteriophage infecting Bacillus thuringiensis.</title>
        <authorList>
            <person name="Sauder A.B."/>
            <person name="McKenzie Q.R."/>
            <person name="Temple L.M."/>
            <person name="Alexis B.K."/>
            <person name="Al-Atrache Z."/>
            <person name="Lewis L.O."/>
            <person name="Loesser-Casey K.E."/>
            <person name="Mitchell K.J."/>
        </authorList>
    </citation>
    <scope>NUCLEOTIDE SEQUENCE [LARGE SCALE GENOMIC DNA]</scope>
</reference>
<feature type="region of interest" description="Disordered" evidence="2">
    <location>
        <begin position="1"/>
        <end position="20"/>
    </location>
</feature>
<dbReference type="InterPro" id="IPR055800">
    <property type="entry name" value="DUF7376"/>
</dbReference>
<sequence length="271" mass="31006">MTKTRKATAKKEPKGAMEKAFEASERLEKQLFENEKGAVKMTKAMLINAVSNEEVFVEINKDDLVVVTRQDVGSTVYNKRYTVEKVVEQFTSEGWINVTEQNQVMKNVEAPLQAQPEIMVIEEIKPLEPIEEEVDEETVMIAEVDAYTELHAEIAALNKELEKKKKAIRTYMDENKLKVLTGTKGKEIYLQTNKATNSSSEYTTYDVNMIKDILSVEQYSEVTEVRVSASLLKKKITDNEFSDGELKAIERAEFYKLNAPKFTVRKVKEEK</sequence>
<keyword evidence="4" id="KW-1185">Reference proteome</keyword>
<proteinExistence type="predicted"/>
<evidence type="ECO:0000313" key="3">
    <source>
        <dbReference type="EMBL" id="AIF72074.1"/>
    </source>
</evidence>
<evidence type="ECO:0000313" key="4">
    <source>
        <dbReference type="Proteomes" id="UP000028561"/>
    </source>
</evidence>
<organism evidence="3 4">
    <name type="scientific">Bacillus phage Riley</name>
    <dbReference type="NCBI Taxonomy" id="1486662"/>
    <lineage>
        <taxon>Viruses</taxon>
        <taxon>Duplodnaviria</taxon>
        <taxon>Heunggongvirae</taxon>
        <taxon>Uroviricota</taxon>
        <taxon>Caudoviricetes</taxon>
        <taxon>Herelleviridae</taxon>
        <taxon>Bastillevirinae</taxon>
        <taxon>Bequatrovirus</taxon>
        <taxon>Bequatrovirus riley</taxon>
    </lineage>
</organism>
<evidence type="ECO:0000256" key="2">
    <source>
        <dbReference type="SAM" id="MobiDB-lite"/>
    </source>
</evidence>
<keyword evidence="1" id="KW-0175">Coiled coil</keyword>
<protein>
    <submittedName>
        <fullName evidence="3">Uncharacterized protein</fullName>
    </submittedName>
</protein>
<accession>A0A075M0D8</accession>
<feature type="compositionally biased region" description="Basic and acidic residues" evidence="2">
    <location>
        <begin position="9"/>
        <end position="20"/>
    </location>
</feature>
<dbReference type="RefSeq" id="YP_009055963.1">
    <property type="nucleotide sequence ID" value="NC_024788.1"/>
</dbReference>
<dbReference type="Proteomes" id="UP000028561">
    <property type="component" value="Segment"/>
</dbReference>
<name>A0A075M0D8_9CAUD</name>
<reference evidence="3 4" key="2">
    <citation type="journal article" date="2016" name="Virology (Lond)">
        <title>Genomic characterization and comparison of seven Myoviridae bacteriophage infecting Bacillus thuringiensis.</title>
        <authorList>
            <person name="Sauder A.B."/>
            <person name="Quinn M.R."/>
            <person name="Brouillette A."/>
            <person name="Caruso S."/>
            <person name="Cresawn S."/>
            <person name="Erill I."/>
            <person name="Lewis L."/>
            <person name="Loesser-Casey K."/>
            <person name="Pate M."/>
            <person name="Scott C."/>
            <person name="Stockwell S."/>
            <person name="Temple L."/>
        </authorList>
    </citation>
    <scope>NUCLEOTIDE SEQUENCE [LARGE SCALE GENOMIC DNA]</scope>
</reference>
<dbReference type="KEGG" id="vg:20283185"/>
<dbReference type="Pfam" id="PF24091">
    <property type="entry name" value="DUF7376"/>
    <property type="match status" value="1"/>
</dbReference>
<feature type="coiled-coil region" evidence="1">
    <location>
        <begin position="144"/>
        <end position="174"/>
    </location>
</feature>
<evidence type="ECO:0000256" key="1">
    <source>
        <dbReference type="SAM" id="Coils"/>
    </source>
</evidence>
<dbReference type="EMBL" id="KJ489402">
    <property type="protein sequence ID" value="AIF72074.1"/>
    <property type="molecule type" value="Genomic_DNA"/>
</dbReference>
<dbReference type="GeneID" id="20283185"/>